<evidence type="ECO:0000313" key="1">
    <source>
        <dbReference type="EMBL" id="MBE1576064.1"/>
    </source>
</evidence>
<comment type="caution">
    <text evidence="1">The sequence shown here is derived from an EMBL/GenBank/DDBJ whole genome shotgun (WGS) entry which is preliminary data.</text>
</comment>
<keyword evidence="2" id="KW-1185">Reference proteome</keyword>
<organism evidence="1 2">
    <name type="scientific">Amycolatopsis roodepoortensis</name>
    <dbReference type="NCBI Taxonomy" id="700274"/>
    <lineage>
        <taxon>Bacteria</taxon>
        <taxon>Bacillati</taxon>
        <taxon>Actinomycetota</taxon>
        <taxon>Actinomycetes</taxon>
        <taxon>Pseudonocardiales</taxon>
        <taxon>Pseudonocardiaceae</taxon>
        <taxon>Amycolatopsis</taxon>
    </lineage>
</organism>
<accession>A0ABR9L5R2</accession>
<reference evidence="1 2" key="1">
    <citation type="submission" date="2020-10" db="EMBL/GenBank/DDBJ databases">
        <title>Sequencing the genomes of 1000 actinobacteria strains.</title>
        <authorList>
            <person name="Klenk H.-P."/>
        </authorList>
    </citation>
    <scope>NUCLEOTIDE SEQUENCE [LARGE SCALE GENOMIC DNA]</scope>
    <source>
        <strain evidence="1 2">DSM 46661</strain>
    </source>
</reference>
<proteinExistence type="predicted"/>
<dbReference type="Proteomes" id="UP000656548">
    <property type="component" value="Unassembled WGS sequence"/>
</dbReference>
<sequence>MGADRDVWFIDRWGVQIEEGISVEAFAALLDALNDDDAEHVVVDINDSDDWFVEFTGRSVCFQQAERGGEVVGTLDYADRDEALAIAKEFIDGDFEALRARSWKPDA</sequence>
<name>A0ABR9L5R2_9PSEU</name>
<evidence type="ECO:0000313" key="2">
    <source>
        <dbReference type="Proteomes" id="UP000656548"/>
    </source>
</evidence>
<protein>
    <submittedName>
        <fullName evidence="1">Uncharacterized protein</fullName>
    </submittedName>
</protein>
<dbReference type="EMBL" id="JADBEJ010000004">
    <property type="protein sequence ID" value="MBE1576064.1"/>
    <property type="molecule type" value="Genomic_DNA"/>
</dbReference>
<dbReference type="RefSeq" id="WP_192743425.1">
    <property type="nucleotide sequence ID" value="NZ_JADBEJ010000004.1"/>
</dbReference>
<gene>
    <name evidence="1" type="ORF">H4W30_003111</name>
</gene>